<evidence type="ECO:0000313" key="2">
    <source>
        <dbReference type="EMBL" id="TFK97185.1"/>
    </source>
</evidence>
<keyword evidence="3" id="KW-1185">Reference proteome</keyword>
<evidence type="ECO:0008006" key="4">
    <source>
        <dbReference type="Google" id="ProtNLM"/>
    </source>
</evidence>
<dbReference type="OrthoDB" id="3365698at2759"/>
<dbReference type="EMBL" id="ML178850">
    <property type="protein sequence ID" value="TFK97185.1"/>
    <property type="molecule type" value="Genomic_DNA"/>
</dbReference>
<organism evidence="2 3">
    <name type="scientific">Pterulicium gracile</name>
    <dbReference type="NCBI Taxonomy" id="1884261"/>
    <lineage>
        <taxon>Eukaryota</taxon>
        <taxon>Fungi</taxon>
        <taxon>Dikarya</taxon>
        <taxon>Basidiomycota</taxon>
        <taxon>Agaricomycotina</taxon>
        <taxon>Agaricomycetes</taxon>
        <taxon>Agaricomycetidae</taxon>
        <taxon>Agaricales</taxon>
        <taxon>Pleurotineae</taxon>
        <taxon>Pterulaceae</taxon>
        <taxon>Pterulicium</taxon>
    </lineage>
</organism>
<protein>
    <recommendedName>
        <fullName evidence="4">F-box domain-containing protein</fullName>
    </recommendedName>
</protein>
<evidence type="ECO:0000256" key="1">
    <source>
        <dbReference type="SAM" id="Coils"/>
    </source>
</evidence>
<keyword evidence="1" id="KW-0175">Coiled coil</keyword>
<name>A0A5C3Q521_9AGAR</name>
<sequence>MFCRFSNNPYRQPHLYWLDEGNFLVPFSPSFPLVTEIVFAYAFDLDLITQLELDQDTAKAGELQLAMSKQRECAEKRRAILEQIDVLSQQHKTLRKELKKTESDIARYKSMTTVLRRIPPQVLREIFLQSITTGSTGIPDALLSPPWTLLYVCKLWNQICLDYPALWANIYIDRPYSIPEFPNFAPYQEGQMYTTDGPHTLRMVSGRGISQAVRFLEMQLERSKDAGLHVVVAQRPAYDYTQPFWRILLPHMHRCSSLKAPRHVVSHTPLDHCARLKSLVIDCGYIAERPKNPFDHPQTIELFDQERDFIHAITSLPHFRSYADLQMFPVQNGDVVSHDPDDVELDYKGIRQVLPCLEKIHIRGSKLIALVLGNFTAPQLSQLSYSGEVDTHDVLREFIVVSACTLRSFTLYTVTPSEGVVKLLLAQPDIWKSVENLTIQLHRIKSLRDHPWLESGAALIDILTRRPEPPNAVIPSPNLTSFELSGPKSPISTVINMLVSRRVRASADIGCAQLNENTPCTQLKRSRLSSLDSMHYKYPDVEAEEKRFNLARVLAEARAEQGQTSTADGLVELFEDLRMKNEPLP</sequence>
<feature type="coiled-coil region" evidence="1">
    <location>
        <begin position="77"/>
        <end position="111"/>
    </location>
</feature>
<gene>
    <name evidence="2" type="ORF">BDV98DRAFT_607817</name>
</gene>
<dbReference type="Proteomes" id="UP000305067">
    <property type="component" value="Unassembled WGS sequence"/>
</dbReference>
<proteinExistence type="predicted"/>
<reference evidence="2 3" key="1">
    <citation type="journal article" date="2019" name="Nat. Ecol. Evol.">
        <title>Megaphylogeny resolves global patterns of mushroom evolution.</title>
        <authorList>
            <person name="Varga T."/>
            <person name="Krizsan K."/>
            <person name="Foldi C."/>
            <person name="Dima B."/>
            <person name="Sanchez-Garcia M."/>
            <person name="Sanchez-Ramirez S."/>
            <person name="Szollosi G.J."/>
            <person name="Szarkandi J.G."/>
            <person name="Papp V."/>
            <person name="Albert L."/>
            <person name="Andreopoulos W."/>
            <person name="Angelini C."/>
            <person name="Antonin V."/>
            <person name="Barry K.W."/>
            <person name="Bougher N.L."/>
            <person name="Buchanan P."/>
            <person name="Buyck B."/>
            <person name="Bense V."/>
            <person name="Catcheside P."/>
            <person name="Chovatia M."/>
            <person name="Cooper J."/>
            <person name="Damon W."/>
            <person name="Desjardin D."/>
            <person name="Finy P."/>
            <person name="Geml J."/>
            <person name="Haridas S."/>
            <person name="Hughes K."/>
            <person name="Justo A."/>
            <person name="Karasinski D."/>
            <person name="Kautmanova I."/>
            <person name="Kiss B."/>
            <person name="Kocsube S."/>
            <person name="Kotiranta H."/>
            <person name="LaButti K.M."/>
            <person name="Lechner B.E."/>
            <person name="Liimatainen K."/>
            <person name="Lipzen A."/>
            <person name="Lukacs Z."/>
            <person name="Mihaltcheva S."/>
            <person name="Morgado L.N."/>
            <person name="Niskanen T."/>
            <person name="Noordeloos M.E."/>
            <person name="Ohm R.A."/>
            <person name="Ortiz-Santana B."/>
            <person name="Ovrebo C."/>
            <person name="Racz N."/>
            <person name="Riley R."/>
            <person name="Savchenko A."/>
            <person name="Shiryaev A."/>
            <person name="Soop K."/>
            <person name="Spirin V."/>
            <person name="Szebenyi C."/>
            <person name="Tomsovsky M."/>
            <person name="Tulloss R.E."/>
            <person name="Uehling J."/>
            <person name="Grigoriev I.V."/>
            <person name="Vagvolgyi C."/>
            <person name="Papp T."/>
            <person name="Martin F.M."/>
            <person name="Miettinen O."/>
            <person name="Hibbett D.S."/>
            <person name="Nagy L.G."/>
        </authorList>
    </citation>
    <scope>NUCLEOTIDE SEQUENCE [LARGE SCALE GENOMIC DNA]</scope>
    <source>
        <strain evidence="2 3">CBS 309.79</strain>
    </source>
</reference>
<evidence type="ECO:0000313" key="3">
    <source>
        <dbReference type="Proteomes" id="UP000305067"/>
    </source>
</evidence>
<accession>A0A5C3Q521</accession>
<dbReference type="AlphaFoldDB" id="A0A5C3Q521"/>